<dbReference type="InterPro" id="IPR017907">
    <property type="entry name" value="Znf_RING_CS"/>
</dbReference>
<dbReference type="PANTHER" id="PTHR25462">
    <property type="entry name" value="BONUS, ISOFORM C-RELATED"/>
    <property type="match status" value="1"/>
</dbReference>
<reference evidence="7" key="1">
    <citation type="journal article" date="2023" name="Front. Mar. Sci.">
        <title>A new Merluccius polli reference genome to investigate the effects of global change in West African waters.</title>
        <authorList>
            <person name="Mateo J.L."/>
            <person name="Blanco-Fernandez C."/>
            <person name="Garcia-Vazquez E."/>
            <person name="Machado-Schiaffino G."/>
        </authorList>
    </citation>
    <scope>NUCLEOTIDE SEQUENCE</scope>
    <source>
        <strain evidence="7">C29</strain>
        <tissue evidence="7">Fin</tissue>
    </source>
</reference>
<dbReference type="Proteomes" id="UP001174136">
    <property type="component" value="Unassembled WGS sequence"/>
</dbReference>
<keyword evidence="3" id="KW-0862">Zinc</keyword>
<dbReference type="PROSITE" id="PS00518">
    <property type="entry name" value="ZF_RING_1"/>
    <property type="match status" value="1"/>
</dbReference>
<dbReference type="Pfam" id="PF00643">
    <property type="entry name" value="zf-B_box"/>
    <property type="match status" value="1"/>
</dbReference>
<dbReference type="GO" id="GO:0061630">
    <property type="term" value="F:ubiquitin protein ligase activity"/>
    <property type="evidence" value="ECO:0007669"/>
    <property type="project" value="TreeGrafter"/>
</dbReference>
<gene>
    <name evidence="7" type="primary">trim13</name>
    <name evidence="7" type="ORF">N1851_031560</name>
</gene>
<feature type="domain" description="RING-type" evidence="5">
    <location>
        <begin position="10"/>
        <end position="61"/>
    </location>
</feature>
<dbReference type="InterPro" id="IPR000315">
    <property type="entry name" value="Znf_B-box"/>
</dbReference>
<dbReference type="InterPro" id="IPR001841">
    <property type="entry name" value="Znf_RING"/>
</dbReference>
<dbReference type="SMART" id="SM00184">
    <property type="entry name" value="RING"/>
    <property type="match status" value="1"/>
</dbReference>
<dbReference type="Pfam" id="PF13445">
    <property type="entry name" value="zf-RING_UBOX"/>
    <property type="match status" value="1"/>
</dbReference>
<evidence type="ECO:0000313" key="7">
    <source>
        <dbReference type="EMBL" id="KAK0133061.1"/>
    </source>
</evidence>
<evidence type="ECO:0000259" key="6">
    <source>
        <dbReference type="PROSITE" id="PS50119"/>
    </source>
</evidence>
<evidence type="ECO:0000256" key="1">
    <source>
        <dbReference type="ARBA" id="ARBA00022723"/>
    </source>
</evidence>
<dbReference type="PROSITE" id="PS50089">
    <property type="entry name" value="ZF_RING_2"/>
    <property type="match status" value="1"/>
</dbReference>
<dbReference type="Gene3D" id="3.30.40.10">
    <property type="entry name" value="Zinc/RING finger domain, C3HC4 (zinc finger)"/>
    <property type="match status" value="1"/>
</dbReference>
<dbReference type="PANTHER" id="PTHR25462:SF229">
    <property type="entry name" value="TRANSCRIPTION INTERMEDIARY FACTOR 1-BETA"/>
    <property type="match status" value="1"/>
</dbReference>
<keyword evidence="1" id="KW-0479">Metal-binding</keyword>
<dbReference type="InterPro" id="IPR027370">
    <property type="entry name" value="Znf-RING_euk"/>
</dbReference>
<dbReference type="SUPFAM" id="SSF57850">
    <property type="entry name" value="RING/U-box"/>
    <property type="match status" value="1"/>
</dbReference>
<keyword evidence="2 4" id="KW-0863">Zinc-finger</keyword>
<evidence type="ECO:0000256" key="3">
    <source>
        <dbReference type="ARBA" id="ARBA00022833"/>
    </source>
</evidence>
<dbReference type="GO" id="GO:0008270">
    <property type="term" value="F:zinc ion binding"/>
    <property type="evidence" value="ECO:0007669"/>
    <property type="project" value="UniProtKB-KW"/>
</dbReference>
<dbReference type="InterPro" id="IPR047153">
    <property type="entry name" value="TRIM45/56/19-like"/>
</dbReference>
<comment type="caution">
    <text evidence="7">The sequence shown here is derived from an EMBL/GenBank/DDBJ whole genome shotgun (WGS) entry which is preliminary data.</text>
</comment>
<sequence length="419" mass="46836">MELLEEDLTCPICCGLFDDPRVLLCSHSFCKRCLEGMLEGNRGGGGLAATAWRPFKCPTCRKETPHNGAHGLQVNYTLRGIVEKYNRIRVLPRMSACREHDGQPLNIFCATDLKLICGFCATTGDHKGHAFCALDEAYRQERAAFERLSRDAENWRSADLLARLETLEAGKKKALQSVSRDAEKVTDYFNALVAALEHKKSEILSDFETLKLAAMQAYDPEINRLNGALDQQSRARSIAESFWGDDASASASSSSSDPLRFLQQMQEFREKLRVVREASLPLRTDIIVDHHVRHFDVRSWDALRLRDVDKISVPHAHGSAETTSRLRLPHRHKTKTFFVLMSVLLPAVFLLHPDTLTATSAHVEAFLGALSPHFREAELYWRRGVAACACVLGASHLYALDLLDTAVGFIGGCKLFDLL</sequence>
<keyword evidence="8" id="KW-1185">Reference proteome</keyword>
<organism evidence="7 8">
    <name type="scientific">Merluccius polli</name>
    <name type="common">Benguela hake</name>
    <name type="synonym">Merluccius cadenati</name>
    <dbReference type="NCBI Taxonomy" id="89951"/>
    <lineage>
        <taxon>Eukaryota</taxon>
        <taxon>Metazoa</taxon>
        <taxon>Chordata</taxon>
        <taxon>Craniata</taxon>
        <taxon>Vertebrata</taxon>
        <taxon>Euteleostomi</taxon>
        <taxon>Actinopterygii</taxon>
        <taxon>Neopterygii</taxon>
        <taxon>Teleostei</taxon>
        <taxon>Neoteleostei</taxon>
        <taxon>Acanthomorphata</taxon>
        <taxon>Zeiogadaria</taxon>
        <taxon>Gadariae</taxon>
        <taxon>Gadiformes</taxon>
        <taxon>Gadoidei</taxon>
        <taxon>Merlucciidae</taxon>
        <taxon>Merluccius</taxon>
    </lineage>
</organism>
<dbReference type="SMART" id="SM00336">
    <property type="entry name" value="BBOX"/>
    <property type="match status" value="1"/>
</dbReference>
<evidence type="ECO:0000313" key="8">
    <source>
        <dbReference type="Proteomes" id="UP001174136"/>
    </source>
</evidence>
<name>A0AA47M3R4_MERPO</name>
<dbReference type="EMBL" id="JAOPHQ010006024">
    <property type="protein sequence ID" value="KAK0133061.1"/>
    <property type="molecule type" value="Genomic_DNA"/>
</dbReference>
<dbReference type="InterPro" id="IPR013083">
    <property type="entry name" value="Znf_RING/FYVE/PHD"/>
</dbReference>
<evidence type="ECO:0000256" key="2">
    <source>
        <dbReference type="ARBA" id="ARBA00022771"/>
    </source>
</evidence>
<dbReference type="Gene3D" id="3.30.160.60">
    <property type="entry name" value="Classic Zinc Finger"/>
    <property type="match status" value="1"/>
</dbReference>
<proteinExistence type="predicted"/>
<dbReference type="AlphaFoldDB" id="A0AA47M3R4"/>
<evidence type="ECO:0000256" key="4">
    <source>
        <dbReference type="PROSITE-ProRule" id="PRU00024"/>
    </source>
</evidence>
<dbReference type="PROSITE" id="PS50119">
    <property type="entry name" value="ZF_BBOX"/>
    <property type="match status" value="1"/>
</dbReference>
<evidence type="ECO:0000259" key="5">
    <source>
        <dbReference type="PROSITE" id="PS50089"/>
    </source>
</evidence>
<accession>A0AA47M3R4</accession>
<protein>
    <submittedName>
        <fullName evidence="7">Tripartite motif-containing 13</fullName>
    </submittedName>
</protein>
<dbReference type="SUPFAM" id="SSF57845">
    <property type="entry name" value="B-box zinc-binding domain"/>
    <property type="match status" value="1"/>
</dbReference>
<dbReference type="GO" id="GO:0006513">
    <property type="term" value="P:protein monoubiquitination"/>
    <property type="evidence" value="ECO:0007669"/>
    <property type="project" value="TreeGrafter"/>
</dbReference>
<feature type="domain" description="B box-type" evidence="6">
    <location>
        <begin position="92"/>
        <end position="134"/>
    </location>
</feature>